<evidence type="ECO:0000256" key="19">
    <source>
        <dbReference type="HAMAP-Rule" id="MF_00719"/>
    </source>
</evidence>
<comment type="function">
    <text evidence="14 19">Joins adenosylcobinamide-GDP and alpha-ribazole to generate adenosylcobalamin (Ado-cobalamin). Also synthesizes adenosylcobalamin 5'-phosphate from adenosylcobinamide-GDP and alpha-ribazole 5'-phosphate.</text>
</comment>
<dbReference type="EC" id="2.7.8.26" evidence="5 19"/>
<name>A0A1M7LV89_RUMFL</name>
<accession>A0A1M7LV89</accession>
<keyword evidence="7 19" id="KW-1003">Cell membrane</keyword>
<keyword evidence="9 19" id="KW-0808">Transferase</keyword>
<reference evidence="20 21" key="1">
    <citation type="submission" date="2016-11" db="EMBL/GenBank/DDBJ databases">
        <authorList>
            <person name="Jaros S."/>
            <person name="Januszkiewicz K."/>
            <person name="Wedrychowicz H."/>
        </authorList>
    </citation>
    <scope>NUCLEOTIDE SEQUENCE [LARGE SCALE GENOMIC DNA]</scope>
    <source>
        <strain evidence="20 21">Y1</strain>
    </source>
</reference>
<comment type="catalytic activity">
    <reaction evidence="17 19">
        <text>alpha-ribazole + adenosylcob(III)inamide-GDP = adenosylcob(III)alamin + GMP + H(+)</text>
        <dbReference type="Rhea" id="RHEA:16049"/>
        <dbReference type="ChEBI" id="CHEBI:10329"/>
        <dbReference type="ChEBI" id="CHEBI:15378"/>
        <dbReference type="ChEBI" id="CHEBI:18408"/>
        <dbReference type="ChEBI" id="CHEBI:58115"/>
        <dbReference type="ChEBI" id="CHEBI:60487"/>
        <dbReference type="EC" id="2.7.8.26"/>
    </reaction>
</comment>
<organism evidence="20 21">
    <name type="scientific">Ruminococcus flavefaciens</name>
    <dbReference type="NCBI Taxonomy" id="1265"/>
    <lineage>
        <taxon>Bacteria</taxon>
        <taxon>Bacillati</taxon>
        <taxon>Bacillota</taxon>
        <taxon>Clostridia</taxon>
        <taxon>Eubacteriales</taxon>
        <taxon>Oscillospiraceae</taxon>
        <taxon>Ruminococcus</taxon>
    </lineage>
</organism>
<comment type="catalytic activity">
    <reaction evidence="18 19">
        <text>alpha-ribazole 5'-phosphate + adenosylcob(III)inamide-GDP = adenosylcob(III)alamin 5'-phosphate + GMP + H(+)</text>
        <dbReference type="Rhea" id="RHEA:23560"/>
        <dbReference type="ChEBI" id="CHEBI:15378"/>
        <dbReference type="ChEBI" id="CHEBI:57918"/>
        <dbReference type="ChEBI" id="CHEBI:58115"/>
        <dbReference type="ChEBI" id="CHEBI:60487"/>
        <dbReference type="ChEBI" id="CHEBI:60493"/>
        <dbReference type="EC" id="2.7.8.26"/>
    </reaction>
</comment>
<dbReference type="InterPro" id="IPR003805">
    <property type="entry name" value="CobS"/>
</dbReference>
<evidence type="ECO:0000256" key="11">
    <source>
        <dbReference type="ARBA" id="ARBA00022842"/>
    </source>
</evidence>
<evidence type="ECO:0000256" key="13">
    <source>
        <dbReference type="ARBA" id="ARBA00023136"/>
    </source>
</evidence>
<keyword evidence="8 19" id="KW-0169">Cobalamin biosynthesis</keyword>
<feature type="transmembrane region" description="Helical" evidence="19">
    <location>
        <begin position="176"/>
        <end position="195"/>
    </location>
</feature>
<feature type="transmembrane region" description="Helical" evidence="19">
    <location>
        <begin position="29"/>
        <end position="51"/>
    </location>
</feature>
<keyword evidence="10 19" id="KW-0812">Transmembrane</keyword>
<evidence type="ECO:0000256" key="5">
    <source>
        <dbReference type="ARBA" id="ARBA00013200"/>
    </source>
</evidence>
<evidence type="ECO:0000256" key="1">
    <source>
        <dbReference type="ARBA" id="ARBA00001946"/>
    </source>
</evidence>
<feature type="transmembrane region" description="Helical" evidence="19">
    <location>
        <begin position="201"/>
        <end position="217"/>
    </location>
</feature>
<evidence type="ECO:0000313" key="20">
    <source>
        <dbReference type="EMBL" id="SHM82148.1"/>
    </source>
</evidence>
<evidence type="ECO:0000256" key="17">
    <source>
        <dbReference type="ARBA" id="ARBA00048623"/>
    </source>
</evidence>
<evidence type="ECO:0000256" key="6">
    <source>
        <dbReference type="ARBA" id="ARBA00015850"/>
    </source>
</evidence>
<feature type="transmembrane region" description="Helical" evidence="19">
    <location>
        <begin position="229"/>
        <end position="248"/>
    </location>
</feature>
<dbReference type="GO" id="GO:0051073">
    <property type="term" value="F:adenosylcobinamide-GDP ribazoletransferase activity"/>
    <property type="evidence" value="ECO:0007669"/>
    <property type="project" value="UniProtKB-UniRule"/>
</dbReference>
<dbReference type="PANTHER" id="PTHR34148">
    <property type="entry name" value="ADENOSYLCOBINAMIDE-GDP RIBAZOLETRANSFERASE"/>
    <property type="match status" value="1"/>
</dbReference>
<comment type="subcellular location">
    <subcellularLocation>
        <location evidence="2 19">Cell membrane</location>
        <topology evidence="2 19">Multi-pass membrane protein</topology>
    </subcellularLocation>
</comment>
<evidence type="ECO:0000256" key="14">
    <source>
        <dbReference type="ARBA" id="ARBA00025228"/>
    </source>
</evidence>
<evidence type="ECO:0000256" key="15">
    <source>
        <dbReference type="ARBA" id="ARBA00032605"/>
    </source>
</evidence>
<proteinExistence type="inferred from homology"/>
<dbReference type="HAMAP" id="MF_00719">
    <property type="entry name" value="CobS"/>
    <property type="match status" value="1"/>
</dbReference>
<dbReference type="GO" id="GO:0005886">
    <property type="term" value="C:plasma membrane"/>
    <property type="evidence" value="ECO:0007669"/>
    <property type="project" value="UniProtKB-SubCell"/>
</dbReference>
<dbReference type="RefSeq" id="WP_081373534.1">
    <property type="nucleotide sequence ID" value="NZ_FRCT01000016.1"/>
</dbReference>
<evidence type="ECO:0000256" key="10">
    <source>
        <dbReference type="ARBA" id="ARBA00022692"/>
    </source>
</evidence>
<dbReference type="EMBL" id="FRCT01000016">
    <property type="protein sequence ID" value="SHM82148.1"/>
    <property type="molecule type" value="Genomic_DNA"/>
</dbReference>
<evidence type="ECO:0000256" key="7">
    <source>
        <dbReference type="ARBA" id="ARBA00022475"/>
    </source>
</evidence>
<dbReference type="UniPathway" id="UPA00148">
    <property type="reaction ID" value="UER00238"/>
</dbReference>
<evidence type="ECO:0000256" key="3">
    <source>
        <dbReference type="ARBA" id="ARBA00004663"/>
    </source>
</evidence>
<gene>
    <name evidence="19" type="primary">cobS</name>
    <name evidence="20" type="ORF">SAMN04487860_11612</name>
</gene>
<feature type="transmembrane region" description="Helical" evidence="19">
    <location>
        <begin position="132"/>
        <end position="156"/>
    </location>
</feature>
<dbReference type="OrthoDB" id="9794626at2"/>
<dbReference type="AlphaFoldDB" id="A0A1M7LV89"/>
<evidence type="ECO:0000256" key="4">
    <source>
        <dbReference type="ARBA" id="ARBA00010561"/>
    </source>
</evidence>
<protein>
    <recommendedName>
        <fullName evidence="6 19">Adenosylcobinamide-GDP ribazoletransferase</fullName>
        <ecNumber evidence="5 19">2.7.8.26</ecNumber>
    </recommendedName>
    <alternativeName>
        <fullName evidence="16 19">Cobalamin synthase</fullName>
    </alternativeName>
    <alternativeName>
        <fullName evidence="15 19">Cobalamin-5'-phosphate synthase</fullName>
    </alternativeName>
</protein>
<feature type="transmembrane region" description="Helical" evidence="19">
    <location>
        <begin position="107"/>
        <end position="126"/>
    </location>
</feature>
<comment type="similarity">
    <text evidence="4 19">Belongs to the CobS family.</text>
</comment>
<comment type="pathway">
    <text evidence="3 19">Cofactor biosynthesis; adenosylcobalamin biosynthesis; adenosylcobalamin from cob(II)yrinate a,c-diamide: step 7/7.</text>
</comment>
<sequence length="255" mass="27701">MLKSLVSAFQMYSRIPMPRIEWNEKNRRYSLCFFPLIGAVIGGLAVLWQLFSEELGFGGFMYAAVIMLINILVTGGIHLDGFCDTCDARASWGDKARKLEILKDSHIGAFAAIKLGVYLIVCTAALSELYSIEGAVIVGLGYVLSRALSGLTAVTFRAAKKEGTLQSFTLPAHKKITVSVLAVTAAFSCAAMMFVSFRTGAAVIISVILTVMYYRYVAYKEFGGITGDLAGWFLQMCELIIALTAAVVSRLTEVV</sequence>
<keyword evidence="13 19" id="KW-0472">Membrane</keyword>
<comment type="cofactor">
    <cofactor evidence="1 19">
        <name>Mg(2+)</name>
        <dbReference type="ChEBI" id="CHEBI:18420"/>
    </cofactor>
</comment>
<evidence type="ECO:0000256" key="2">
    <source>
        <dbReference type="ARBA" id="ARBA00004651"/>
    </source>
</evidence>
<dbReference type="Pfam" id="PF02654">
    <property type="entry name" value="CobS"/>
    <property type="match status" value="1"/>
</dbReference>
<dbReference type="NCBIfam" id="TIGR00317">
    <property type="entry name" value="cobS"/>
    <property type="match status" value="1"/>
</dbReference>
<evidence type="ECO:0000256" key="18">
    <source>
        <dbReference type="ARBA" id="ARBA00049504"/>
    </source>
</evidence>
<evidence type="ECO:0000256" key="8">
    <source>
        <dbReference type="ARBA" id="ARBA00022573"/>
    </source>
</evidence>
<evidence type="ECO:0000256" key="9">
    <source>
        <dbReference type="ARBA" id="ARBA00022679"/>
    </source>
</evidence>
<dbReference type="GO" id="GO:0008818">
    <property type="term" value="F:cobalamin 5'-phosphate synthase activity"/>
    <property type="evidence" value="ECO:0007669"/>
    <property type="project" value="UniProtKB-UniRule"/>
</dbReference>
<feature type="transmembrane region" description="Helical" evidence="19">
    <location>
        <begin position="57"/>
        <end position="79"/>
    </location>
</feature>
<evidence type="ECO:0000313" key="21">
    <source>
        <dbReference type="Proteomes" id="UP000184394"/>
    </source>
</evidence>
<dbReference type="Proteomes" id="UP000184394">
    <property type="component" value="Unassembled WGS sequence"/>
</dbReference>
<evidence type="ECO:0000256" key="12">
    <source>
        <dbReference type="ARBA" id="ARBA00022989"/>
    </source>
</evidence>
<dbReference type="PANTHER" id="PTHR34148:SF1">
    <property type="entry name" value="ADENOSYLCOBINAMIDE-GDP RIBAZOLETRANSFERASE"/>
    <property type="match status" value="1"/>
</dbReference>
<keyword evidence="11 19" id="KW-0460">Magnesium</keyword>
<dbReference type="GO" id="GO:0009236">
    <property type="term" value="P:cobalamin biosynthetic process"/>
    <property type="evidence" value="ECO:0007669"/>
    <property type="project" value="UniProtKB-UniRule"/>
</dbReference>
<evidence type="ECO:0000256" key="16">
    <source>
        <dbReference type="ARBA" id="ARBA00032853"/>
    </source>
</evidence>
<keyword evidence="12 19" id="KW-1133">Transmembrane helix</keyword>